<protein>
    <recommendedName>
        <fullName evidence="6">BTB/POZ domain-containing protein</fullName>
    </recommendedName>
</protein>
<evidence type="ECO:0000313" key="4">
    <source>
        <dbReference type="EMBL" id="KAK8977648.1"/>
    </source>
</evidence>
<dbReference type="InterPro" id="IPR003131">
    <property type="entry name" value="T1-type_BTB"/>
</dbReference>
<dbReference type="EMBL" id="JBBPBN010000117">
    <property type="protein sequence ID" value="KAK8977648.1"/>
    <property type="molecule type" value="Genomic_DNA"/>
</dbReference>
<sequence length="481" mass="52707">MADQFPNPTIPARRIKLNVGGKLFETTVSTLHSAGPDSLLAALSNRPSLPGSNPIFIDRDPEIFSVLLSLLRCNRLPSSTLRRFSIQELAEEALYYGVESRLRSASLPSPLRGIDAAIVDTIRPASDAVPSTFSAGEDGSLWIAHGGQISIYDSYLSYTAAVRTHLDDITSICRVWPEIAAVGSESNSGLHIYDLSSGRYTGSVHWTDQDDPRIFKARVSAIANSPDSVFVSFDCPHRENSVLVIDKSTLQVSLELTRQSGSAAKKTAPGKLTWLPDTGLIIGSAVTSGAFGFSGYIRIWDPRSKEVVWETNEPGSGRSSRFGDSFADVDVNTDDSILFKICSKSGDLAMADIRKLGDDPWVYMEDTNPSLKETSYGGNDVHLHCYKRQVFVGKDGGLEVWSRQKGLYETVHLTRGISDSENQRPEVSFKRNYVDQVVDAERGMIKRIEGGGERLFVSRDNVEGIEVWESSNHSGIIPVSP</sequence>
<dbReference type="InterPro" id="IPR045068">
    <property type="entry name" value="BACURD1-3"/>
</dbReference>
<dbReference type="InterPro" id="IPR011044">
    <property type="entry name" value="Quino_amine_DH_bsu"/>
</dbReference>
<reference evidence="4 5" key="1">
    <citation type="journal article" date="2024" name="G3 (Bethesda)">
        <title>Genome assembly of Hibiscus sabdariffa L. provides insights into metabolisms of medicinal natural products.</title>
        <authorList>
            <person name="Kim T."/>
        </authorList>
    </citation>
    <scope>NUCLEOTIDE SEQUENCE [LARGE SCALE GENOMIC DNA]</scope>
    <source>
        <strain evidence="4">TK-2024</strain>
        <tissue evidence="4">Old leaves</tissue>
    </source>
</reference>
<dbReference type="CDD" id="cd18316">
    <property type="entry name" value="BTB_POZ_KCTD-like"/>
    <property type="match status" value="1"/>
</dbReference>
<evidence type="ECO:0000313" key="5">
    <source>
        <dbReference type="Proteomes" id="UP001396334"/>
    </source>
</evidence>
<evidence type="ECO:0008006" key="6">
    <source>
        <dbReference type="Google" id="ProtNLM"/>
    </source>
</evidence>
<dbReference type="SUPFAM" id="SSF50969">
    <property type="entry name" value="YVTN repeat-like/Quinoprotein amine dehydrogenase"/>
    <property type="match status" value="1"/>
</dbReference>
<dbReference type="PANTHER" id="PTHR11145">
    <property type="entry name" value="BTB/POZ DOMAIN-CONTAINING ADAPTER FOR CUL3-MEDIATED RHOA DEGRADATION PROTEIN FAMILY MEMBER"/>
    <property type="match status" value="1"/>
</dbReference>
<gene>
    <name evidence="4" type="ORF">V6N11_013431</name>
</gene>
<name>A0ABR2NNF7_9ROSI</name>
<dbReference type="InterPro" id="IPR015943">
    <property type="entry name" value="WD40/YVTN_repeat-like_dom_sf"/>
</dbReference>
<accession>A0ABR2NNF7</accession>
<evidence type="ECO:0000256" key="1">
    <source>
        <dbReference type="ARBA" id="ARBA00004906"/>
    </source>
</evidence>
<evidence type="ECO:0000259" key="2">
    <source>
        <dbReference type="Pfam" id="PF02214"/>
    </source>
</evidence>
<comment type="pathway">
    <text evidence="1">Protein modification; protein ubiquitination.</text>
</comment>
<keyword evidence="5" id="KW-1185">Reference proteome</keyword>
<dbReference type="Pfam" id="PF02214">
    <property type="entry name" value="BTB_2"/>
    <property type="match status" value="1"/>
</dbReference>
<dbReference type="PANTHER" id="PTHR11145:SF8">
    <property type="entry name" value="RE57120P"/>
    <property type="match status" value="1"/>
</dbReference>
<organism evidence="4 5">
    <name type="scientific">Hibiscus sabdariffa</name>
    <name type="common">roselle</name>
    <dbReference type="NCBI Taxonomy" id="183260"/>
    <lineage>
        <taxon>Eukaryota</taxon>
        <taxon>Viridiplantae</taxon>
        <taxon>Streptophyta</taxon>
        <taxon>Embryophyta</taxon>
        <taxon>Tracheophyta</taxon>
        <taxon>Spermatophyta</taxon>
        <taxon>Magnoliopsida</taxon>
        <taxon>eudicotyledons</taxon>
        <taxon>Gunneridae</taxon>
        <taxon>Pentapetalae</taxon>
        <taxon>rosids</taxon>
        <taxon>malvids</taxon>
        <taxon>Malvales</taxon>
        <taxon>Malvaceae</taxon>
        <taxon>Malvoideae</taxon>
        <taxon>Hibiscus</taxon>
    </lineage>
</organism>
<dbReference type="InterPro" id="IPR011333">
    <property type="entry name" value="SKP1/BTB/POZ_sf"/>
</dbReference>
<dbReference type="Gene3D" id="3.30.710.10">
    <property type="entry name" value="Potassium Channel Kv1.1, Chain A"/>
    <property type="match status" value="1"/>
</dbReference>
<evidence type="ECO:0000259" key="3">
    <source>
        <dbReference type="Pfam" id="PF25279"/>
    </source>
</evidence>
<dbReference type="SUPFAM" id="SSF54695">
    <property type="entry name" value="POZ domain"/>
    <property type="match status" value="1"/>
</dbReference>
<proteinExistence type="predicted"/>
<feature type="domain" description="Potassium channel tetramerisation-type BTB" evidence="2">
    <location>
        <begin position="15"/>
        <end position="101"/>
    </location>
</feature>
<dbReference type="Proteomes" id="UP001396334">
    <property type="component" value="Unassembled WGS sequence"/>
</dbReference>
<feature type="domain" description="At2g24240-like C-terminal beta-propeller" evidence="3">
    <location>
        <begin position="132"/>
        <end position="404"/>
    </location>
</feature>
<comment type="caution">
    <text evidence="4">The sequence shown here is derived from an EMBL/GenBank/DDBJ whole genome shotgun (WGS) entry which is preliminary data.</text>
</comment>
<dbReference type="InterPro" id="IPR057441">
    <property type="entry name" value="Beta_prop_At2g24240"/>
</dbReference>
<dbReference type="Pfam" id="PF25279">
    <property type="entry name" value="Beta_prop_At2g24240"/>
    <property type="match status" value="1"/>
</dbReference>
<dbReference type="Gene3D" id="2.130.10.10">
    <property type="entry name" value="YVTN repeat-like/Quinoprotein amine dehydrogenase"/>
    <property type="match status" value="1"/>
</dbReference>